<keyword evidence="2" id="KW-1185">Reference proteome</keyword>
<dbReference type="Pfam" id="PF19402">
    <property type="entry name" value="RamS"/>
    <property type="match status" value="1"/>
</dbReference>
<dbReference type="InterPro" id="IPR045825">
    <property type="entry name" value="RamS"/>
</dbReference>
<organism evidence="1 2">
    <name type="scientific">Streptomyces yaizuensis</name>
    <dbReference type="NCBI Taxonomy" id="2989713"/>
    <lineage>
        <taxon>Bacteria</taxon>
        <taxon>Bacillati</taxon>
        <taxon>Actinomycetota</taxon>
        <taxon>Actinomycetes</taxon>
        <taxon>Kitasatosporales</taxon>
        <taxon>Streptomycetaceae</taxon>
        <taxon>Streptomyces</taxon>
    </lineage>
</organism>
<sequence>MALLDLQALETPADESFGDVEAGSTVSLILCNPHSNVSLTVC</sequence>
<dbReference type="Proteomes" id="UP001291653">
    <property type="component" value="Unassembled WGS sequence"/>
</dbReference>
<gene>
    <name evidence="1" type="ORF">SYYSPA8_26465</name>
</gene>
<comment type="caution">
    <text evidence="1">The sequence shown here is derived from an EMBL/GenBank/DDBJ whole genome shotgun (WGS) entry which is preliminary data.</text>
</comment>
<reference evidence="1 2" key="1">
    <citation type="submission" date="2022-10" db="EMBL/GenBank/DDBJ databases">
        <title>Draft genome sequence of Streptomyces sp. YSPA8.</title>
        <authorList>
            <person name="Moriuchi R."/>
            <person name="Dohra H."/>
            <person name="Yamamura H."/>
            <person name="Kodani S."/>
        </authorList>
    </citation>
    <scope>NUCLEOTIDE SEQUENCE [LARGE SCALE GENOMIC DNA]</scope>
    <source>
        <strain evidence="1 2">YSPA8</strain>
    </source>
</reference>
<evidence type="ECO:0000313" key="2">
    <source>
        <dbReference type="Proteomes" id="UP001291653"/>
    </source>
</evidence>
<dbReference type="NCBIfam" id="NF033212">
    <property type="entry name" value="SapB_AmfS_lanti"/>
    <property type="match status" value="1"/>
</dbReference>
<dbReference type="RefSeq" id="WP_323449894.1">
    <property type="nucleotide sequence ID" value="NZ_BSBI01000012.1"/>
</dbReference>
<dbReference type="EMBL" id="BSBI01000012">
    <property type="protein sequence ID" value="GLF97912.1"/>
    <property type="molecule type" value="Genomic_DNA"/>
</dbReference>
<accession>A0ABQ5P5T0</accession>
<protein>
    <submittedName>
        <fullName evidence="1">SapB/AmfS family lanthipeptide</fullName>
    </submittedName>
</protein>
<evidence type="ECO:0000313" key="1">
    <source>
        <dbReference type="EMBL" id="GLF97912.1"/>
    </source>
</evidence>
<dbReference type="NCBIfam" id="NF038159">
    <property type="entry name" value="lanthi_III_b"/>
    <property type="match status" value="1"/>
</dbReference>
<proteinExistence type="predicted"/>
<name>A0ABQ5P5T0_9ACTN</name>